<sequence length="623" mass="66932">MSRPASLSWVSVLLVTLLLAAAALADPDPQQGEPKRGKTVKKQLRMEEAAVPDEDGPEVKLGVGWLNGRWMRTRAGRRVAAFTAVPYAKPPVGDLRFKAPVPAEPWTGARDSPPLESVPVCMQHKGAVTTRGMRRDEDCLYLNVFTPKPSNGTLDGTALPVLVWLHGGELGSFNEGGSGAYGPEYLLDRELVLVTVNYRLGALGFLSTGDAAASGNWGLKDQQLALRWVRDHIAALGGDPARVTLAGQGAGAVSAHCHIMARSSGGLFHRAVSLGGSALSAGLPMTGAAARRLALRLGAALGCREAREAVTEASSAKQSAELVSCLRGKPARDLVAPLEGQGLCPLVTWGPVVEGGEHYEVQEVAPFLDAHPVDTLTSGLALDVPWLAGVNINEGGLWAAAIQGSKQLEVFDSNMNTMAPVCLGFNDTARPEELPDIMQEIREFYFGTNNLTRENLYDLSNMFTDGVVLAGLDEAMRLHAAYLPAAAPAYLCVLSHRGQRSAAEAFGQRLGVVHGDDLYHLFPMGGEQDSTDAAASEKFIDLLVSFAVTGNPTPEDDKRYAFPWKPVESEELEFIEFAQNGRLLQGAGLLGHRAHFWSALPISERNVKNMQASERFTRNRDEF</sequence>
<reference evidence="4" key="2">
    <citation type="journal article" date="2023" name="BMC Genomics">
        <title>Pest status, molecular evolution, and epigenetic factors derived from the genome assembly of Frankliniella fusca, a thysanopteran phytovirus vector.</title>
        <authorList>
            <person name="Catto M.A."/>
            <person name="Labadie P.E."/>
            <person name="Jacobson A.L."/>
            <person name="Kennedy G.G."/>
            <person name="Srinivasan R."/>
            <person name="Hunt B.G."/>
        </authorList>
    </citation>
    <scope>NUCLEOTIDE SEQUENCE</scope>
    <source>
        <strain evidence="4">PL_HMW_Pooled</strain>
    </source>
</reference>
<name>A0AAE1H0M2_9NEOP</name>
<dbReference type="PROSITE" id="PS00941">
    <property type="entry name" value="CARBOXYLESTERASE_B_2"/>
    <property type="match status" value="1"/>
</dbReference>
<feature type="domain" description="Carboxylesterase type B" evidence="3">
    <location>
        <begin position="57"/>
        <end position="582"/>
    </location>
</feature>
<dbReference type="AlphaFoldDB" id="A0AAE1H0M2"/>
<accession>A0AAE1H0M2</accession>
<gene>
    <name evidence="4" type="ORF">KUF71_004756</name>
</gene>
<feature type="chain" id="PRO_5042215517" evidence="2">
    <location>
        <begin position="26"/>
        <end position="623"/>
    </location>
</feature>
<evidence type="ECO:0000259" key="3">
    <source>
        <dbReference type="Pfam" id="PF00135"/>
    </source>
</evidence>
<dbReference type="EMBL" id="JAHWGI010000302">
    <property type="protein sequence ID" value="KAK3912806.1"/>
    <property type="molecule type" value="Genomic_DNA"/>
</dbReference>
<organism evidence="4 5">
    <name type="scientific">Frankliniella fusca</name>
    <dbReference type="NCBI Taxonomy" id="407009"/>
    <lineage>
        <taxon>Eukaryota</taxon>
        <taxon>Metazoa</taxon>
        <taxon>Ecdysozoa</taxon>
        <taxon>Arthropoda</taxon>
        <taxon>Hexapoda</taxon>
        <taxon>Insecta</taxon>
        <taxon>Pterygota</taxon>
        <taxon>Neoptera</taxon>
        <taxon>Paraneoptera</taxon>
        <taxon>Thysanoptera</taxon>
        <taxon>Terebrantia</taxon>
        <taxon>Thripoidea</taxon>
        <taxon>Thripidae</taxon>
        <taxon>Frankliniella</taxon>
    </lineage>
</organism>
<dbReference type="Pfam" id="PF00135">
    <property type="entry name" value="COesterase"/>
    <property type="match status" value="1"/>
</dbReference>
<feature type="signal peptide" evidence="2">
    <location>
        <begin position="1"/>
        <end position="25"/>
    </location>
</feature>
<dbReference type="PANTHER" id="PTHR11559">
    <property type="entry name" value="CARBOXYLESTERASE"/>
    <property type="match status" value="1"/>
</dbReference>
<dbReference type="InterPro" id="IPR050309">
    <property type="entry name" value="Type-B_Carboxylest/Lipase"/>
</dbReference>
<keyword evidence="1" id="KW-0325">Glycoprotein</keyword>
<reference evidence="4" key="1">
    <citation type="submission" date="2021-07" db="EMBL/GenBank/DDBJ databases">
        <authorList>
            <person name="Catto M.A."/>
            <person name="Jacobson A."/>
            <person name="Kennedy G."/>
            <person name="Labadie P."/>
            <person name="Hunt B.G."/>
            <person name="Srinivasan R."/>
        </authorList>
    </citation>
    <scope>NUCLEOTIDE SEQUENCE</scope>
    <source>
        <strain evidence="4">PL_HMW_Pooled</strain>
        <tissue evidence="4">Head</tissue>
    </source>
</reference>
<evidence type="ECO:0000256" key="2">
    <source>
        <dbReference type="SAM" id="SignalP"/>
    </source>
</evidence>
<dbReference type="Gene3D" id="3.40.50.1820">
    <property type="entry name" value="alpha/beta hydrolase"/>
    <property type="match status" value="1"/>
</dbReference>
<evidence type="ECO:0000313" key="5">
    <source>
        <dbReference type="Proteomes" id="UP001219518"/>
    </source>
</evidence>
<protein>
    <submittedName>
        <fullName evidence="4">Venom carboxylesterase-6</fullName>
    </submittedName>
</protein>
<dbReference type="InterPro" id="IPR029058">
    <property type="entry name" value="AB_hydrolase_fold"/>
</dbReference>
<proteinExistence type="predicted"/>
<dbReference type="SUPFAM" id="SSF53474">
    <property type="entry name" value="alpha/beta-Hydrolases"/>
    <property type="match status" value="1"/>
</dbReference>
<dbReference type="InterPro" id="IPR019819">
    <property type="entry name" value="Carboxylesterase_B_CS"/>
</dbReference>
<dbReference type="InterPro" id="IPR002018">
    <property type="entry name" value="CarbesteraseB"/>
</dbReference>
<dbReference type="Proteomes" id="UP001219518">
    <property type="component" value="Unassembled WGS sequence"/>
</dbReference>
<evidence type="ECO:0000313" key="4">
    <source>
        <dbReference type="EMBL" id="KAK3912806.1"/>
    </source>
</evidence>
<evidence type="ECO:0000256" key="1">
    <source>
        <dbReference type="ARBA" id="ARBA00023180"/>
    </source>
</evidence>
<comment type="caution">
    <text evidence="4">The sequence shown here is derived from an EMBL/GenBank/DDBJ whole genome shotgun (WGS) entry which is preliminary data.</text>
</comment>
<keyword evidence="5" id="KW-1185">Reference proteome</keyword>
<keyword evidence="2" id="KW-0732">Signal</keyword>